<evidence type="ECO:0000256" key="9">
    <source>
        <dbReference type="ARBA" id="ARBA00048679"/>
    </source>
</evidence>
<feature type="region of interest" description="Disordered" evidence="11">
    <location>
        <begin position="926"/>
        <end position="966"/>
    </location>
</feature>
<feature type="region of interest" description="Disordered" evidence="11">
    <location>
        <begin position="409"/>
        <end position="441"/>
    </location>
</feature>
<dbReference type="GO" id="GO:0005634">
    <property type="term" value="C:nucleus"/>
    <property type="evidence" value="ECO:0007669"/>
    <property type="project" value="TreeGrafter"/>
</dbReference>
<evidence type="ECO:0000313" key="14">
    <source>
        <dbReference type="EMBL" id="PRT55374.1"/>
    </source>
</evidence>
<dbReference type="GO" id="GO:0005737">
    <property type="term" value="C:cytoplasm"/>
    <property type="evidence" value="ECO:0007669"/>
    <property type="project" value="TreeGrafter"/>
</dbReference>
<dbReference type="PANTHER" id="PTHR24356:SF1">
    <property type="entry name" value="SERINE_THREONINE-PROTEIN KINASE GREATWALL"/>
    <property type="match status" value="1"/>
</dbReference>
<keyword evidence="6 14" id="KW-0418">Kinase</keyword>
<dbReference type="FunFam" id="1.10.510.10:FF:000024">
    <property type="entry name" value="Probable serine/threonine-protein kinase cot-1"/>
    <property type="match status" value="1"/>
</dbReference>
<feature type="domain" description="Protein kinase" evidence="12">
    <location>
        <begin position="492"/>
        <end position="778"/>
    </location>
</feature>
<keyword evidence="2" id="KW-0723">Serine/threonine-protein kinase</keyword>
<feature type="domain" description="Response regulatory" evidence="13">
    <location>
        <begin position="999"/>
        <end position="1112"/>
    </location>
</feature>
<dbReference type="SMART" id="SM00220">
    <property type="entry name" value="S_TKc"/>
    <property type="match status" value="1"/>
</dbReference>
<dbReference type="SUPFAM" id="SSF52172">
    <property type="entry name" value="CheY-like"/>
    <property type="match status" value="1"/>
</dbReference>
<comment type="caution">
    <text evidence="10">Lacks conserved residue(s) required for the propagation of feature annotation.</text>
</comment>
<keyword evidence="5" id="KW-0547">Nucleotide-binding</keyword>
<dbReference type="PROSITE" id="PS00108">
    <property type="entry name" value="PROTEIN_KINASE_ST"/>
    <property type="match status" value="1"/>
</dbReference>
<dbReference type="InterPro" id="IPR011006">
    <property type="entry name" value="CheY-like_superfamily"/>
</dbReference>
<evidence type="ECO:0000256" key="2">
    <source>
        <dbReference type="ARBA" id="ARBA00022527"/>
    </source>
</evidence>
<dbReference type="GeneID" id="36516742"/>
<dbReference type="Pfam" id="PF00069">
    <property type="entry name" value="Pkinase"/>
    <property type="match status" value="1"/>
</dbReference>
<dbReference type="STRING" id="45607.A0A2T0FK51"/>
<gene>
    <name evidence="14" type="ORF">B9G98_02994</name>
</gene>
<keyword evidence="3" id="KW-0597">Phosphoprotein</keyword>
<dbReference type="GO" id="GO:0006950">
    <property type="term" value="P:response to stress"/>
    <property type="evidence" value="ECO:0007669"/>
    <property type="project" value="UniProtKB-ARBA"/>
</dbReference>
<dbReference type="GO" id="GO:0007010">
    <property type="term" value="P:cytoskeleton organization"/>
    <property type="evidence" value="ECO:0007669"/>
    <property type="project" value="UniProtKB-ARBA"/>
</dbReference>
<dbReference type="InterPro" id="IPR008271">
    <property type="entry name" value="Ser/Thr_kinase_AS"/>
</dbReference>
<evidence type="ECO:0000256" key="11">
    <source>
        <dbReference type="SAM" id="MobiDB-lite"/>
    </source>
</evidence>
<dbReference type="PROSITE" id="PS50110">
    <property type="entry name" value="RESPONSE_REGULATORY"/>
    <property type="match status" value="1"/>
</dbReference>
<feature type="region of interest" description="Disordered" evidence="11">
    <location>
        <begin position="823"/>
        <end position="869"/>
    </location>
</feature>
<sequence length="1117" mass="122126">MEPRDPSGHLIVVLELELSGEVRYVSPTWTLLTGLSTADCVGRPIASQISGQQGAGGEDVRAIAALLVRLRENDLQFAQFDLKTSENSSIPVEGQGILVGEPGSRYPLWLISKQEPPDEIDVILPARLANIVGFGVEVLANFLDRLITAVKDQASALPAPPTELCHICDRYVHAWWYERHCELCLIISETEDEVLRCHEALQEQRQMVSAMLAAAPGEPIEYRGSFLAVKRSGPIPSQSRFAVRVSSPLASADDPVRDVLLDILDRCDQGLSVDIPSDTDSGASEELTFDFEVTPLKRSNSTNSADVTFTRPQKKPHLQSLVEPIVCEISELDCVVKDTMDLIAAKTSALNRLESHLQYTKQLSKEVEVQVRSAIDSAIAAASEGAKVDVDVSNAAPIRRGSDYLSPFDSPCASPSLSPHHSPHLSPHISPNPPPSRLVATRRPSQLHRAFRRASMSSSVSSSPSSEVAERRLSITKPVVAGKPVLPSIHDFTVISPISQGAFGVVHLARKKLTGEYFAIKTMKKSDMVQKNQVTNVKAERSIMISTADSPHVAKLYFTFQSRDFLYLVMEFLNGGDVASLLHSVGCLTEEWARQYAAETVMAIESVHAQGVIHRDLKPANLLIDSKGHLKLSDFGLAIRADEPRRPRSETRLPGMSAVSRDVSPFHLDTKTTQPPTFVGTPDYVAPETINNVRPSNATDWWSLGCIIFELVYGYPPFNDETPQKVFDNILARRINWPQLEPEQDISAEAKDLIDKLLDLDPETRLHDVARIKSHPFFAETKWHSLYDMEPTFVPKTSAESVAYFDARGAPALPEELAAGLDTQASTPEHRQSSGAVSTYTGSPGSSSGRHHFRLSTGSVRTSSPTSSEILRLDSSADEFGAFSYKNLSELERANKQVITKLRIEGERRHSITSSSRSPLLVATSSWSDHYDSPHSSDTDDARNVHASSGSGSATNSGTSSAANSTATLLLTRVERRRRISHRNSGIRETGQLRNYAPDVLVCSTSPTVVPSLEAVLTTLGCNVIESTTRDEALRTAAGLTKFDLIIVSDDFKAAINAIEFCNVVQSTSNANTNTPIVLVTSNQNQPLGPFDGRLSMPPTEEKVSRLLQDMCGWCPS</sequence>
<dbReference type="Proteomes" id="UP000238350">
    <property type="component" value="Unassembled WGS sequence"/>
</dbReference>
<dbReference type="PANTHER" id="PTHR24356">
    <property type="entry name" value="SERINE/THREONINE-PROTEIN KINASE"/>
    <property type="match status" value="1"/>
</dbReference>
<dbReference type="GO" id="GO:0005524">
    <property type="term" value="F:ATP binding"/>
    <property type="evidence" value="ECO:0007669"/>
    <property type="project" value="UniProtKB-KW"/>
</dbReference>
<feature type="compositionally biased region" description="Polar residues" evidence="11">
    <location>
        <begin position="856"/>
        <end position="869"/>
    </location>
</feature>
<name>A0A2T0FK51_9ASCO</name>
<dbReference type="SUPFAM" id="SSF56112">
    <property type="entry name" value="Protein kinase-like (PK-like)"/>
    <property type="match status" value="1"/>
</dbReference>
<dbReference type="InterPro" id="IPR050236">
    <property type="entry name" value="Ser_Thr_kinase_AGC"/>
</dbReference>
<dbReference type="AlphaFoldDB" id="A0A2T0FK51"/>
<dbReference type="InterPro" id="IPR011009">
    <property type="entry name" value="Kinase-like_dom_sf"/>
</dbReference>
<proteinExistence type="predicted"/>
<feature type="compositionally biased region" description="Low complexity" evidence="11">
    <location>
        <begin position="947"/>
        <end position="966"/>
    </location>
</feature>
<protein>
    <recommendedName>
        <fullName evidence="1">non-specific serine/threonine protein kinase</fullName>
        <ecNumber evidence="1">2.7.11.1</ecNumber>
    </recommendedName>
</protein>
<dbReference type="GO" id="GO:0000160">
    <property type="term" value="P:phosphorelay signal transduction system"/>
    <property type="evidence" value="ECO:0007669"/>
    <property type="project" value="InterPro"/>
</dbReference>
<evidence type="ECO:0000256" key="5">
    <source>
        <dbReference type="ARBA" id="ARBA00022741"/>
    </source>
</evidence>
<organism evidence="14 15">
    <name type="scientific">Wickerhamiella sorbophila</name>
    <dbReference type="NCBI Taxonomy" id="45607"/>
    <lineage>
        <taxon>Eukaryota</taxon>
        <taxon>Fungi</taxon>
        <taxon>Dikarya</taxon>
        <taxon>Ascomycota</taxon>
        <taxon>Saccharomycotina</taxon>
        <taxon>Dipodascomycetes</taxon>
        <taxon>Dipodascales</taxon>
        <taxon>Trichomonascaceae</taxon>
        <taxon>Wickerhamiella</taxon>
    </lineage>
</organism>
<evidence type="ECO:0000256" key="7">
    <source>
        <dbReference type="ARBA" id="ARBA00022840"/>
    </source>
</evidence>
<dbReference type="InterPro" id="IPR001789">
    <property type="entry name" value="Sig_transdc_resp-reg_receiver"/>
</dbReference>
<reference evidence="14 15" key="1">
    <citation type="submission" date="2017-04" db="EMBL/GenBank/DDBJ databases">
        <title>Genome sequencing of [Candida] sorbophila.</title>
        <authorList>
            <person name="Ahn J.O."/>
        </authorList>
    </citation>
    <scope>NUCLEOTIDE SEQUENCE [LARGE SCALE GENOMIC DNA]</scope>
    <source>
        <strain evidence="14 15">DS02</strain>
    </source>
</reference>
<keyword evidence="15" id="KW-1185">Reference proteome</keyword>
<evidence type="ECO:0000256" key="3">
    <source>
        <dbReference type="ARBA" id="ARBA00022553"/>
    </source>
</evidence>
<evidence type="ECO:0000313" key="15">
    <source>
        <dbReference type="Proteomes" id="UP000238350"/>
    </source>
</evidence>
<comment type="catalytic activity">
    <reaction evidence="9">
        <text>L-seryl-[protein] + ATP = O-phospho-L-seryl-[protein] + ADP + H(+)</text>
        <dbReference type="Rhea" id="RHEA:17989"/>
        <dbReference type="Rhea" id="RHEA-COMP:9863"/>
        <dbReference type="Rhea" id="RHEA-COMP:11604"/>
        <dbReference type="ChEBI" id="CHEBI:15378"/>
        <dbReference type="ChEBI" id="CHEBI:29999"/>
        <dbReference type="ChEBI" id="CHEBI:30616"/>
        <dbReference type="ChEBI" id="CHEBI:83421"/>
        <dbReference type="ChEBI" id="CHEBI:456216"/>
        <dbReference type="EC" id="2.7.11.1"/>
    </reaction>
</comment>
<evidence type="ECO:0000259" key="12">
    <source>
        <dbReference type="PROSITE" id="PS50011"/>
    </source>
</evidence>
<keyword evidence="4" id="KW-0808">Transferase</keyword>
<dbReference type="RefSeq" id="XP_024665319.1">
    <property type="nucleotide sequence ID" value="XM_024809551.1"/>
</dbReference>
<evidence type="ECO:0000259" key="13">
    <source>
        <dbReference type="PROSITE" id="PS50110"/>
    </source>
</evidence>
<comment type="catalytic activity">
    <reaction evidence="8">
        <text>L-threonyl-[protein] + ATP = O-phospho-L-threonyl-[protein] + ADP + H(+)</text>
        <dbReference type="Rhea" id="RHEA:46608"/>
        <dbReference type="Rhea" id="RHEA-COMP:11060"/>
        <dbReference type="Rhea" id="RHEA-COMP:11605"/>
        <dbReference type="ChEBI" id="CHEBI:15378"/>
        <dbReference type="ChEBI" id="CHEBI:30013"/>
        <dbReference type="ChEBI" id="CHEBI:30616"/>
        <dbReference type="ChEBI" id="CHEBI:61977"/>
        <dbReference type="ChEBI" id="CHEBI:456216"/>
        <dbReference type="EC" id="2.7.11.1"/>
    </reaction>
</comment>
<evidence type="ECO:0000256" key="1">
    <source>
        <dbReference type="ARBA" id="ARBA00012513"/>
    </source>
</evidence>
<feature type="compositionally biased region" description="Low complexity" evidence="11">
    <location>
        <begin position="410"/>
        <end position="429"/>
    </location>
</feature>
<dbReference type="EC" id="2.7.11.1" evidence="1"/>
<dbReference type="InterPro" id="IPR000719">
    <property type="entry name" value="Prot_kinase_dom"/>
</dbReference>
<evidence type="ECO:0000256" key="4">
    <source>
        <dbReference type="ARBA" id="ARBA00022679"/>
    </source>
</evidence>
<dbReference type="Gene3D" id="1.10.510.10">
    <property type="entry name" value="Transferase(Phosphotransferase) domain 1"/>
    <property type="match status" value="1"/>
</dbReference>
<dbReference type="Gene3D" id="3.30.200.20">
    <property type="entry name" value="Phosphorylase Kinase, domain 1"/>
    <property type="match status" value="1"/>
</dbReference>
<dbReference type="Gene3D" id="3.40.50.2300">
    <property type="match status" value="1"/>
</dbReference>
<keyword evidence="7" id="KW-0067">ATP-binding</keyword>
<evidence type="ECO:0000256" key="10">
    <source>
        <dbReference type="PROSITE-ProRule" id="PRU00169"/>
    </source>
</evidence>
<dbReference type="GO" id="GO:0004674">
    <property type="term" value="F:protein serine/threonine kinase activity"/>
    <property type="evidence" value="ECO:0007669"/>
    <property type="project" value="UniProtKB-KW"/>
</dbReference>
<feature type="compositionally biased region" description="Polar residues" evidence="11">
    <location>
        <begin position="823"/>
        <end position="841"/>
    </location>
</feature>
<feature type="compositionally biased region" description="Basic and acidic residues" evidence="11">
    <location>
        <begin position="929"/>
        <end position="944"/>
    </location>
</feature>
<dbReference type="PROSITE" id="PS50011">
    <property type="entry name" value="PROTEIN_KINASE_DOM"/>
    <property type="match status" value="1"/>
</dbReference>
<comment type="caution">
    <text evidence="14">The sequence shown here is derived from an EMBL/GenBank/DDBJ whole genome shotgun (WGS) entry which is preliminary data.</text>
</comment>
<evidence type="ECO:0000256" key="8">
    <source>
        <dbReference type="ARBA" id="ARBA00047899"/>
    </source>
</evidence>
<evidence type="ECO:0000256" key="6">
    <source>
        <dbReference type="ARBA" id="ARBA00022777"/>
    </source>
</evidence>
<dbReference type="EMBL" id="NDIQ01000021">
    <property type="protein sequence ID" value="PRT55374.1"/>
    <property type="molecule type" value="Genomic_DNA"/>
</dbReference>
<dbReference type="OrthoDB" id="162894at2759"/>
<accession>A0A2T0FK51</accession>